<dbReference type="Proteomes" id="UP000177434">
    <property type="component" value="Unassembled WGS sequence"/>
</dbReference>
<feature type="compositionally biased region" description="Gly residues" evidence="2">
    <location>
        <begin position="185"/>
        <end position="196"/>
    </location>
</feature>
<accession>A0A1F4UGA9</accession>
<organism evidence="5 6">
    <name type="scientific">candidate division WS6 bacterium RIFOXYB1_FULL_33_14</name>
    <dbReference type="NCBI Taxonomy" id="1817896"/>
    <lineage>
        <taxon>Bacteria</taxon>
        <taxon>Candidatus Dojkabacteria</taxon>
    </lineage>
</organism>
<gene>
    <name evidence="5" type="ORF">A2400_00290</name>
</gene>
<keyword evidence="3" id="KW-0732">Signal</keyword>
<protein>
    <recommendedName>
        <fullName evidence="4">DUF5667 domain-containing protein</fullName>
    </recommendedName>
</protein>
<sequence>MRKISLSILVFGLLCVPTVVFAQEDMVIAPSPTADEEVTVPISPDSPFYFLTSVYETIDMALTFDDEAKLDKAILFADRRVAEMDIVAESGDEAKLEKLQEKYEKHIATAEKIAARNQEKEKEMIQTIVQAQSKHVLKLKDVAEKVPLKAKENIDRVIGNAQLKIDNANSDNSQSDSQGGNSDSGSGGSSDSGQAGGSDSSGSGSNGSGN</sequence>
<evidence type="ECO:0000259" key="4">
    <source>
        <dbReference type="Pfam" id="PF18915"/>
    </source>
</evidence>
<evidence type="ECO:0000256" key="2">
    <source>
        <dbReference type="SAM" id="MobiDB-lite"/>
    </source>
</evidence>
<feature type="signal peptide" evidence="3">
    <location>
        <begin position="1"/>
        <end position="22"/>
    </location>
</feature>
<dbReference type="EMBL" id="MEUN01000101">
    <property type="protein sequence ID" value="OGC43952.1"/>
    <property type="molecule type" value="Genomic_DNA"/>
</dbReference>
<evidence type="ECO:0000313" key="5">
    <source>
        <dbReference type="EMBL" id="OGC43952.1"/>
    </source>
</evidence>
<proteinExistence type="predicted"/>
<evidence type="ECO:0000256" key="3">
    <source>
        <dbReference type="SAM" id="SignalP"/>
    </source>
</evidence>
<evidence type="ECO:0000256" key="1">
    <source>
        <dbReference type="SAM" id="Coils"/>
    </source>
</evidence>
<reference evidence="5 6" key="1">
    <citation type="journal article" date="2016" name="Nat. Commun.">
        <title>Thousands of microbial genomes shed light on interconnected biogeochemical processes in an aquifer system.</title>
        <authorList>
            <person name="Anantharaman K."/>
            <person name="Brown C.T."/>
            <person name="Hug L.A."/>
            <person name="Sharon I."/>
            <person name="Castelle C.J."/>
            <person name="Probst A.J."/>
            <person name="Thomas B.C."/>
            <person name="Singh A."/>
            <person name="Wilkins M.J."/>
            <person name="Karaoz U."/>
            <person name="Brodie E.L."/>
            <person name="Williams K.H."/>
            <person name="Hubbard S.S."/>
            <person name="Banfield J.F."/>
        </authorList>
    </citation>
    <scope>NUCLEOTIDE SEQUENCE [LARGE SCALE GENOMIC DNA]</scope>
</reference>
<feature type="region of interest" description="Disordered" evidence="2">
    <location>
        <begin position="165"/>
        <end position="210"/>
    </location>
</feature>
<comment type="caution">
    <text evidence="5">The sequence shown here is derived from an EMBL/GenBank/DDBJ whole genome shotgun (WGS) entry which is preliminary data.</text>
</comment>
<evidence type="ECO:0000313" key="6">
    <source>
        <dbReference type="Proteomes" id="UP000177434"/>
    </source>
</evidence>
<feature type="coiled-coil region" evidence="1">
    <location>
        <begin position="96"/>
        <end position="123"/>
    </location>
</feature>
<feature type="compositionally biased region" description="Low complexity" evidence="2">
    <location>
        <begin position="166"/>
        <end position="184"/>
    </location>
</feature>
<dbReference type="AlphaFoldDB" id="A0A1F4UGA9"/>
<feature type="domain" description="DUF5667" evidence="4">
    <location>
        <begin position="42"/>
        <end position="147"/>
    </location>
</feature>
<dbReference type="Pfam" id="PF18915">
    <property type="entry name" value="DUF5667"/>
    <property type="match status" value="1"/>
</dbReference>
<dbReference type="InterPro" id="IPR043725">
    <property type="entry name" value="DUF5667"/>
</dbReference>
<keyword evidence="1" id="KW-0175">Coiled coil</keyword>
<name>A0A1F4UGA9_9BACT</name>
<feature type="chain" id="PRO_5009514856" description="DUF5667 domain-containing protein" evidence="3">
    <location>
        <begin position="23"/>
        <end position="210"/>
    </location>
</feature>